<dbReference type="PROSITE" id="PS50216">
    <property type="entry name" value="DHHC"/>
    <property type="match status" value="1"/>
</dbReference>
<comment type="similarity">
    <text evidence="2 10">Belongs to the DHHC palmitoyltransferase family.</text>
</comment>
<feature type="domain" description="Palmitoyltransferase DHHC" evidence="11">
    <location>
        <begin position="159"/>
        <end position="275"/>
    </location>
</feature>
<evidence type="ECO:0000259" key="11">
    <source>
        <dbReference type="Pfam" id="PF01529"/>
    </source>
</evidence>
<evidence type="ECO:0000256" key="8">
    <source>
        <dbReference type="ARBA" id="ARBA00023288"/>
    </source>
</evidence>
<dbReference type="EC" id="2.3.1.225" evidence="10"/>
<dbReference type="Pfam" id="PF01529">
    <property type="entry name" value="DHHC"/>
    <property type="match status" value="1"/>
</dbReference>
<evidence type="ECO:0000256" key="3">
    <source>
        <dbReference type="ARBA" id="ARBA00022679"/>
    </source>
</evidence>
<feature type="transmembrane region" description="Helical" evidence="10">
    <location>
        <begin position="238"/>
        <end position="260"/>
    </location>
</feature>
<feature type="transmembrane region" description="Helical" evidence="10">
    <location>
        <begin position="204"/>
        <end position="226"/>
    </location>
</feature>
<keyword evidence="4 10" id="KW-0812">Transmembrane</keyword>
<evidence type="ECO:0000256" key="1">
    <source>
        <dbReference type="ARBA" id="ARBA00004127"/>
    </source>
</evidence>
<evidence type="ECO:0000256" key="10">
    <source>
        <dbReference type="RuleBase" id="RU079119"/>
    </source>
</evidence>
<evidence type="ECO:0000313" key="13">
    <source>
        <dbReference type="RefSeq" id="XP_010941387.1"/>
    </source>
</evidence>
<dbReference type="AlphaFoldDB" id="A0A6I9SKQ9"/>
<dbReference type="GO" id="GO:0019706">
    <property type="term" value="F:protein-cysteine S-palmitoyltransferase activity"/>
    <property type="evidence" value="ECO:0007669"/>
    <property type="project" value="UniProtKB-EC"/>
</dbReference>
<protein>
    <recommendedName>
        <fullName evidence="10">S-acyltransferase</fullName>
        <ecNumber evidence="10">2.3.1.225</ecNumber>
    </recommendedName>
    <alternativeName>
        <fullName evidence="10">Palmitoyltransferase</fullName>
    </alternativeName>
</protein>
<evidence type="ECO:0000256" key="4">
    <source>
        <dbReference type="ARBA" id="ARBA00022692"/>
    </source>
</evidence>
<keyword evidence="6 10" id="KW-0472">Membrane</keyword>
<dbReference type="PANTHER" id="PTHR22883">
    <property type="entry name" value="ZINC FINGER DHHC DOMAIN CONTAINING PROTEIN"/>
    <property type="match status" value="1"/>
</dbReference>
<dbReference type="FunCoup" id="A0A6I9SKQ9">
    <property type="interactions" value="687"/>
</dbReference>
<keyword evidence="3 10" id="KW-0808">Transferase</keyword>
<comment type="catalytic activity">
    <reaction evidence="10">
        <text>L-cysteinyl-[protein] + hexadecanoyl-CoA = S-hexadecanoyl-L-cysteinyl-[protein] + CoA</text>
        <dbReference type="Rhea" id="RHEA:36683"/>
        <dbReference type="Rhea" id="RHEA-COMP:10131"/>
        <dbReference type="Rhea" id="RHEA-COMP:11032"/>
        <dbReference type="ChEBI" id="CHEBI:29950"/>
        <dbReference type="ChEBI" id="CHEBI:57287"/>
        <dbReference type="ChEBI" id="CHEBI:57379"/>
        <dbReference type="ChEBI" id="CHEBI:74151"/>
        <dbReference type="EC" id="2.3.1.225"/>
    </reaction>
</comment>
<evidence type="ECO:0000256" key="9">
    <source>
        <dbReference type="ARBA" id="ARBA00023315"/>
    </source>
</evidence>
<dbReference type="RefSeq" id="XP_010941387.1">
    <property type="nucleotide sequence ID" value="XM_010943085.3"/>
</dbReference>
<dbReference type="Proteomes" id="UP000504607">
    <property type="component" value="Chromosome 16"/>
</dbReference>
<keyword evidence="9 10" id="KW-0012">Acyltransferase</keyword>
<dbReference type="PANTHER" id="PTHR22883:SF301">
    <property type="entry name" value="PALMITOYLTRANSFERASE ZDHHC12"/>
    <property type="match status" value="1"/>
</dbReference>
<sequence length="341" mass="39835">MRTAGFVAPVREAWGRLSDGCLARFPCLSDAAWRSSMCLKVVVVLLHVGIVGVLFLLDTDLIRRTREDPWYTVIYLLLFLVTLVQYFFTSNSSPGYVVDAKKAWDETHATFINRRQSAPRHGSFVSSTDLNQLGKIDSRMNWLKLVTELYPPGSSTRNWTCTYCHIIQPPRTKHCHDCEKCVLRFDHHCAWLGTCIGKGNHCRFWWYIFEETILCIWTGIFYISFLRSSAVKEWWKEFIMIILFAVLTFCFIFLFLLLLFHSYLALTNQTTFELTRRRRIPYFRGIPRGVRPFSKGICRNLYMFCCSCDSMYSLEAVPPREELEARTRPYTCLDIISCRCC</sequence>
<dbReference type="KEGG" id="egu:105059683"/>
<dbReference type="GO" id="GO:0005783">
    <property type="term" value="C:endoplasmic reticulum"/>
    <property type="evidence" value="ECO:0007669"/>
    <property type="project" value="TreeGrafter"/>
</dbReference>
<feature type="transmembrane region" description="Helical" evidence="10">
    <location>
        <begin position="69"/>
        <end position="88"/>
    </location>
</feature>
<evidence type="ECO:0000256" key="5">
    <source>
        <dbReference type="ARBA" id="ARBA00022989"/>
    </source>
</evidence>
<dbReference type="InterPro" id="IPR001594">
    <property type="entry name" value="Palmitoyltrfase_DHHC"/>
</dbReference>
<keyword evidence="5 10" id="KW-1133">Transmembrane helix</keyword>
<proteinExistence type="inferred from homology"/>
<comment type="domain">
    <text evidence="10">The DHHC domain is required for palmitoyltransferase activity.</text>
</comment>
<dbReference type="GO" id="GO:0005794">
    <property type="term" value="C:Golgi apparatus"/>
    <property type="evidence" value="ECO:0007669"/>
    <property type="project" value="TreeGrafter"/>
</dbReference>
<evidence type="ECO:0000256" key="7">
    <source>
        <dbReference type="ARBA" id="ARBA00023139"/>
    </source>
</evidence>
<name>A0A6I9SKQ9_ELAGV</name>
<evidence type="ECO:0000256" key="6">
    <source>
        <dbReference type="ARBA" id="ARBA00023136"/>
    </source>
</evidence>
<accession>A0A6I9SKQ9</accession>
<gene>
    <name evidence="13" type="primary">LOC105059683</name>
</gene>
<dbReference type="InterPro" id="IPR039859">
    <property type="entry name" value="PFA4/ZDH16/20/ERF2-like"/>
</dbReference>
<dbReference type="GO" id="GO:0006612">
    <property type="term" value="P:protein targeting to membrane"/>
    <property type="evidence" value="ECO:0007669"/>
    <property type="project" value="TreeGrafter"/>
</dbReference>
<keyword evidence="12" id="KW-1185">Reference proteome</keyword>
<dbReference type="InParanoid" id="A0A6I9SKQ9"/>
<comment type="subcellular location">
    <subcellularLocation>
        <location evidence="1">Endomembrane system</location>
        <topology evidence="1">Multi-pass membrane protein</topology>
    </subcellularLocation>
</comment>
<keyword evidence="8" id="KW-0449">Lipoprotein</keyword>
<dbReference type="GeneID" id="105059683"/>
<feature type="transmembrane region" description="Helical" evidence="10">
    <location>
        <begin position="39"/>
        <end position="57"/>
    </location>
</feature>
<evidence type="ECO:0000256" key="2">
    <source>
        <dbReference type="ARBA" id="ARBA00008574"/>
    </source>
</evidence>
<reference evidence="13" key="1">
    <citation type="submission" date="2025-08" db="UniProtKB">
        <authorList>
            <consortium name="RefSeq"/>
        </authorList>
    </citation>
    <scope>IDENTIFICATION</scope>
</reference>
<keyword evidence="7" id="KW-0564">Palmitate</keyword>
<organism evidence="12 13">
    <name type="scientific">Elaeis guineensis var. tenera</name>
    <name type="common">Oil palm</name>
    <dbReference type="NCBI Taxonomy" id="51953"/>
    <lineage>
        <taxon>Eukaryota</taxon>
        <taxon>Viridiplantae</taxon>
        <taxon>Streptophyta</taxon>
        <taxon>Embryophyta</taxon>
        <taxon>Tracheophyta</taxon>
        <taxon>Spermatophyta</taxon>
        <taxon>Magnoliopsida</taxon>
        <taxon>Liliopsida</taxon>
        <taxon>Arecaceae</taxon>
        <taxon>Arecoideae</taxon>
        <taxon>Cocoseae</taxon>
        <taxon>Elaeidinae</taxon>
        <taxon>Elaeis</taxon>
    </lineage>
</organism>
<evidence type="ECO:0000313" key="12">
    <source>
        <dbReference type="Proteomes" id="UP000504607"/>
    </source>
</evidence>
<dbReference type="OrthoDB" id="9909019at2759"/>